<dbReference type="InterPro" id="IPR001648">
    <property type="entry name" value="Ribosomal_bS18"/>
</dbReference>
<keyword evidence="6" id="KW-0496">Mitochondrion</keyword>
<dbReference type="GO" id="GO:0005739">
    <property type="term" value="C:mitochondrion"/>
    <property type="evidence" value="ECO:0007669"/>
    <property type="project" value="UniProtKB-SubCell"/>
</dbReference>
<comment type="similarity">
    <text evidence="2">Belongs to the bacterial ribosomal protein bS18 family. Mitochondrion-specific ribosomal protein mS40 subfamily.</text>
</comment>
<name>C1BUM7_LEPSM</name>
<evidence type="ECO:0000256" key="3">
    <source>
        <dbReference type="ARBA" id="ARBA00022553"/>
    </source>
</evidence>
<dbReference type="AlphaFoldDB" id="C1BUM7"/>
<dbReference type="OrthoDB" id="21463at2759"/>
<reference evidence="11" key="1">
    <citation type="submission" date="2009-06" db="EMBL/GenBank/DDBJ databases">
        <title>Lepeophtheirus salmonis ESTs and full-length cDNAs.</title>
        <authorList>
            <person name="Yasuike M."/>
            <person name="von Schalburg K."/>
            <person name="Cooper G."/>
            <person name="Leong J."/>
            <person name="Jones S.R.M."/>
            <person name="Koop B.F."/>
        </authorList>
    </citation>
    <scope>NUCLEOTIDE SEQUENCE</scope>
    <source>
        <strain evidence="11">Pacific form</strain>
        <tissue evidence="11">Whole</tissue>
    </source>
</reference>
<gene>
    <name evidence="11" type="primary">RT18B</name>
    <name evidence="12" type="synonym">Dper\GL26668</name>
</gene>
<organism evidence="11">
    <name type="scientific">Lepeophtheirus salmonis</name>
    <name type="common">Salmon louse</name>
    <name type="synonym">Caligus salmonis</name>
    <dbReference type="NCBI Taxonomy" id="72036"/>
    <lineage>
        <taxon>Eukaryota</taxon>
        <taxon>Metazoa</taxon>
        <taxon>Ecdysozoa</taxon>
        <taxon>Arthropoda</taxon>
        <taxon>Crustacea</taxon>
        <taxon>Multicrustacea</taxon>
        <taxon>Hexanauplia</taxon>
        <taxon>Copepoda</taxon>
        <taxon>Siphonostomatoida</taxon>
        <taxon>Caligidae</taxon>
        <taxon>Lepeophtheirus</taxon>
    </lineage>
</organism>
<reference evidence="12" key="2">
    <citation type="submission" date="2014-05" db="EMBL/GenBank/DDBJ databases">
        <authorList>
            <person name="Chronopoulou M."/>
        </authorList>
    </citation>
    <scope>NUCLEOTIDE SEQUENCE</scope>
    <source>
        <tissue evidence="12">Whole organism</tissue>
    </source>
</reference>
<keyword evidence="4" id="KW-0809">Transit peptide</keyword>
<keyword evidence="5 11" id="KW-0689">Ribosomal protein</keyword>
<evidence type="ECO:0000256" key="7">
    <source>
        <dbReference type="ARBA" id="ARBA00023274"/>
    </source>
</evidence>
<evidence type="ECO:0000256" key="6">
    <source>
        <dbReference type="ARBA" id="ARBA00023128"/>
    </source>
</evidence>
<comment type="subcellular location">
    <subcellularLocation>
        <location evidence="1">Mitochondrion</location>
    </subcellularLocation>
</comment>
<evidence type="ECO:0000313" key="12">
    <source>
        <dbReference type="EMBL" id="CDW29985.1"/>
    </source>
</evidence>
<evidence type="ECO:0000256" key="8">
    <source>
        <dbReference type="ARBA" id="ARBA00032055"/>
    </source>
</evidence>
<sequence>MNKLITGSRSILTHWVHSPSLSRTLYVSSPLKEFMEDPKDRSRVIPWETSSNYLVSPSYNDTYGESRFWELYRRNVPGPKAETDTRLTCVKEGKLITNNPCPICRDIYLVIDYRNVRLLEQFIKDYNGEILTSKETGVCRRKHFDILVAIEKAKLYGLIDSIDPHFVEYDYNYYKPSRRSY</sequence>
<proteinExistence type="evidence at transcript level"/>
<accession>C1BUM7</accession>
<dbReference type="SUPFAM" id="SSF46911">
    <property type="entry name" value="Ribosomal protein S18"/>
    <property type="match status" value="1"/>
</dbReference>
<evidence type="ECO:0000256" key="5">
    <source>
        <dbReference type="ARBA" id="ARBA00022980"/>
    </source>
</evidence>
<dbReference type="EMBL" id="BT078306">
    <property type="protein sequence ID" value="ACO12730.1"/>
    <property type="molecule type" value="mRNA"/>
</dbReference>
<dbReference type="GO" id="GO:0005840">
    <property type="term" value="C:ribosome"/>
    <property type="evidence" value="ECO:0007669"/>
    <property type="project" value="UniProtKB-KW"/>
</dbReference>
<evidence type="ECO:0000256" key="2">
    <source>
        <dbReference type="ARBA" id="ARBA00006136"/>
    </source>
</evidence>
<dbReference type="InterPro" id="IPR036870">
    <property type="entry name" value="Ribosomal_bS18_sf"/>
</dbReference>
<dbReference type="InterPro" id="IPR040054">
    <property type="entry name" value="MRPS18B"/>
</dbReference>
<dbReference type="EMBL" id="HACA01012624">
    <property type="protein sequence ID" value="CDW29985.1"/>
    <property type="molecule type" value="Transcribed_RNA"/>
</dbReference>
<evidence type="ECO:0000313" key="11">
    <source>
        <dbReference type="EMBL" id="ACO12730.1"/>
    </source>
</evidence>
<dbReference type="PANTHER" id="PTHR13329">
    <property type="entry name" value="MITOCHONDRIAL RIBOSOMAL PROTEIN S18B"/>
    <property type="match status" value="1"/>
</dbReference>
<evidence type="ECO:0000256" key="10">
    <source>
        <dbReference type="ARBA" id="ARBA00035515"/>
    </source>
</evidence>
<dbReference type="Gene3D" id="4.10.640.10">
    <property type="entry name" value="Ribosomal protein S18"/>
    <property type="match status" value="1"/>
</dbReference>
<keyword evidence="3" id="KW-0597">Phosphoprotein</keyword>
<dbReference type="GO" id="GO:0003735">
    <property type="term" value="F:structural constituent of ribosome"/>
    <property type="evidence" value="ECO:0007669"/>
    <property type="project" value="InterPro"/>
</dbReference>
<dbReference type="Pfam" id="PF01084">
    <property type="entry name" value="Ribosomal_S18"/>
    <property type="match status" value="1"/>
</dbReference>
<protein>
    <recommendedName>
        <fullName evidence="9">Small ribosomal subunit protein mS40</fullName>
    </recommendedName>
    <alternativeName>
        <fullName evidence="8">28S ribosomal protein S18-2, mitochondrial</fullName>
    </alternativeName>
    <alternativeName>
        <fullName evidence="10">28S ribosomal protein S18b, mitochondrial</fullName>
    </alternativeName>
</protein>
<dbReference type="GO" id="GO:1990904">
    <property type="term" value="C:ribonucleoprotein complex"/>
    <property type="evidence" value="ECO:0007669"/>
    <property type="project" value="UniProtKB-KW"/>
</dbReference>
<dbReference type="GO" id="GO:0032543">
    <property type="term" value="P:mitochondrial translation"/>
    <property type="evidence" value="ECO:0007669"/>
    <property type="project" value="InterPro"/>
</dbReference>
<dbReference type="PANTHER" id="PTHR13329:SF2">
    <property type="entry name" value="SMALL RIBOSOMAL SUBUNIT PROTEIN MS40"/>
    <property type="match status" value="1"/>
</dbReference>
<evidence type="ECO:0000256" key="1">
    <source>
        <dbReference type="ARBA" id="ARBA00004173"/>
    </source>
</evidence>
<evidence type="ECO:0000256" key="9">
    <source>
        <dbReference type="ARBA" id="ARBA00035130"/>
    </source>
</evidence>
<evidence type="ECO:0000256" key="4">
    <source>
        <dbReference type="ARBA" id="ARBA00022946"/>
    </source>
</evidence>
<keyword evidence="7" id="KW-0687">Ribonucleoprotein</keyword>